<dbReference type="Pfam" id="PF07687">
    <property type="entry name" value="M20_dimer"/>
    <property type="match status" value="1"/>
</dbReference>
<dbReference type="Gene3D" id="3.40.630.10">
    <property type="entry name" value="Zn peptidases"/>
    <property type="match status" value="1"/>
</dbReference>
<dbReference type="OrthoDB" id="9792335at2"/>
<protein>
    <submittedName>
        <fullName evidence="4">Succinyl-diaminopimelate desuccinylase</fullName>
    </submittedName>
</protein>
<dbReference type="GO" id="GO:0046872">
    <property type="term" value="F:metal ion binding"/>
    <property type="evidence" value="ECO:0007669"/>
    <property type="project" value="UniProtKB-KW"/>
</dbReference>
<sequence length="356" mass="38883">MIDLLKKLIIHKSDIPTGANEALQFCANWLEQQGIEVNLHQNNGLDILTAEIGQGADCLIWNGHVDVVPAAIEQYTPFVDGDLLFGRGAADMKAGVAAMMFSFVELSKSSDKLPRRLQLHLVTDEETGGENTSGWLVRNGYNGQFVICGEPTQLQIGLQAKGILQFEIQFKGKASHGSRPWEGLNAVLQAMHFHSKLLESPITNAHNTFYDSPSINLATIQAGERFNVVPDQCNVRYDIRYVPGQSAEVILHDIQKILDEEKIQAEIIIHSIAPAVTTSADDPFVLSLLKTTAAICDKQATLFGQHGSADTRFYAADGVGAIEFGPTGADWHGPAEYVSISSVYRYANIIKAHVLS</sequence>
<proteinExistence type="predicted"/>
<dbReference type="GeneID" id="301138463"/>
<dbReference type="GO" id="GO:0016787">
    <property type="term" value="F:hydrolase activity"/>
    <property type="evidence" value="ECO:0007669"/>
    <property type="project" value="UniProtKB-KW"/>
</dbReference>
<dbReference type="EMBL" id="LILB01000008">
    <property type="protein sequence ID" value="KOO47969.1"/>
    <property type="molecule type" value="Genomic_DNA"/>
</dbReference>
<keyword evidence="1" id="KW-0479">Metal-binding</keyword>
<evidence type="ECO:0000256" key="2">
    <source>
        <dbReference type="ARBA" id="ARBA00022801"/>
    </source>
</evidence>
<dbReference type="PANTHER" id="PTHR43808">
    <property type="entry name" value="ACETYLORNITHINE DEACETYLASE"/>
    <property type="match status" value="1"/>
</dbReference>
<organism evidence="4 5">
    <name type="scientific">Viridibacillus arvi</name>
    <dbReference type="NCBI Taxonomy" id="263475"/>
    <lineage>
        <taxon>Bacteria</taxon>
        <taxon>Bacillati</taxon>
        <taxon>Bacillota</taxon>
        <taxon>Bacilli</taxon>
        <taxon>Bacillales</taxon>
        <taxon>Caryophanaceae</taxon>
        <taxon>Viridibacillus</taxon>
    </lineage>
</organism>
<dbReference type="SUPFAM" id="SSF55031">
    <property type="entry name" value="Bacterial exopeptidase dimerisation domain"/>
    <property type="match status" value="1"/>
</dbReference>
<feature type="domain" description="Peptidase M20 dimerisation" evidence="3">
    <location>
        <begin position="160"/>
        <end position="264"/>
    </location>
</feature>
<reference evidence="5" key="1">
    <citation type="submission" date="2015-08" db="EMBL/GenBank/DDBJ databases">
        <title>Fjat-10028 dsm 16317.</title>
        <authorList>
            <person name="Liu B."/>
            <person name="Wang J."/>
            <person name="Zhu Y."/>
            <person name="Liu G."/>
            <person name="Chen Q."/>
            <person name="Chen Z."/>
            <person name="Lan J."/>
            <person name="Che J."/>
            <person name="Ge C."/>
            <person name="Shi H."/>
            <person name="Pan Z."/>
            <person name="Liu X."/>
        </authorList>
    </citation>
    <scope>NUCLEOTIDE SEQUENCE [LARGE SCALE GENOMIC DNA]</scope>
    <source>
        <strain evidence="5">DSM 16317</strain>
    </source>
</reference>
<dbReference type="InterPro" id="IPR002933">
    <property type="entry name" value="Peptidase_M20"/>
</dbReference>
<keyword evidence="2" id="KW-0378">Hydrolase</keyword>
<dbReference type="SUPFAM" id="SSF53187">
    <property type="entry name" value="Zn-dependent exopeptidases"/>
    <property type="match status" value="1"/>
</dbReference>
<dbReference type="Gene3D" id="3.30.70.360">
    <property type="match status" value="1"/>
</dbReference>
<evidence type="ECO:0000313" key="5">
    <source>
        <dbReference type="Proteomes" id="UP000036867"/>
    </source>
</evidence>
<dbReference type="Pfam" id="PF01546">
    <property type="entry name" value="Peptidase_M20"/>
    <property type="match status" value="1"/>
</dbReference>
<evidence type="ECO:0000259" key="3">
    <source>
        <dbReference type="Pfam" id="PF07687"/>
    </source>
</evidence>
<dbReference type="InterPro" id="IPR011650">
    <property type="entry name" value="Peptidase_M20_dimer"/>
</dbReference>
<dbReference type="PATRIC" id="fig|263475.3.peg.2924"/>
<dbReference type="Proteomes" id="UP000036867">
    <property type="component" value="Unassembled WGS sequence"/>
</dbReference>
<dbReference type="STRING" id="263475.AMD00_20405"/>
<evidence type="ECO:0000256" key="1">
    <source>
        <dbReference type="ARBA" id="ARBA00022723"/>
    </source>
</evidence>
<accession>A0A0M0LAA0</accession>
<name>A0A0M0LAA0_9BACL</name>
<comment type="caution">
    <text evidence="4">The sequence shown here is derived from an EMBL/GenBank/DDBJ whole genome shotgun (WGS) entry which is preliminary data.</text>
</comment>
<dbReference type="InterPro" id="IPR036264">
    <property type="entry name" value="Bact_exopeptidase_dim_dom"/>
</dbReference>
<gene>
    <name evidence="4" type="ORF">AMD00_20405</name>
</gene>
<keyword evidence="5" id="KW-1185">Reference proteome</keyword>
<dbReference type="AlphaFoldDB" id="A0A0M0LAA0"/>
<dbReference type="InterPro" id="IPR050072">
    <property type="entry name" value="Peptidase_M20A"/>
</dbReference>
<evidence type="ECO:0000313" key="4">
    <source>
        <dbReference type="EMBL" id="KOO47969.1"/>
    </source>
</evidence>
<dbReference type="RefSeq" id="WP_053418841.1">
    <property type="nucleotide sequence ID" value="NZ_LILB01000008.1"/>
</dbReference>